<evidence type="ECO:0000256" key="2">
    <source>
        <dbReference type="SAM" id="Phobius"/>
    </source>
</evidence>
<gene>
    <name evidence="4" type="ORF">SDC9_109438</name>
</gene>
<feature type="region of interest" description="Disordered" evidence="1">
    <location>
        <begin position="193"/>
        <end position="234"/>
    </location>
</feature>
<feature type="transmembrane region" description="Helical" evidence="2">
    <location>
        <begin position="57"/>
        <end position="79"/>
    </location>
</feature>
<dbReference type="Gene3D" id="2.20.28.10">
    <property type="match status" value="1"/>
</dbReference>
<feature type="transmembrane region" description="Helical" evidence="2">
    <location>
        <begin position="85"/>
        <end position="108"/>
    </location>
</feature>
<name>A0A645BH77_9ZZZZ</name>
<evidence type="ECO:0000259" key="3">
    <source>
        <dbReference type="PROSITE" id="PS50903"/>
    </source>
</evidence>
<comment type="caution">
    <text evidence="4">The sequence shown here is derived from an EMBL/GenBank/DDBJ whole genome shotgun (WGS) entry which is preliminary data.</text>
</comment>
<feature type="domain" description="Rubredoxin-like" evidence="3">
    <location>
        <begin position="4"/>
        <end position="38"/>
    </location>
</feature>
<protein>
    <recommendedName>
        <fullName evidence="3">Rubredoxin-like domain-containing protein</fullName>
    </recommendedName>
</protein>
<dbReference type="AlphaFoldDB" id="A0A645BH77"/>
<keyword evidence="2" id="KW-1133">Transmembrane helix</keyword>
<feature type="compositionally biased region" description="Basic and acidic residues" evidence="1">
    <location>
        <begin position="206"/>
        <end position="226"/>
    </location>
</feature>
<dbReference type="PROSITE" id="PS50903">
    <property type="entry name" value="RUBREDOXIN_LIKE"/>
    <property type="match status" value="1"/>
</dbReference>
<dbReference type="CDD" id="cd00350">
    <property type="entry name" value="rubredoxin_like"/>
    <property type="match status" value="1"/>
</dbReference>
<dbReference type="InterPro" id="IPR024934">
    <property type="entry name" value="Rubredoxin-like_dom"/>
</dbReference>
<keyword evidence="2" id="KW-0812">Transmembrane</keyword>
<accession>A0A645BH77</accession>
<evidence type="ECO:0000313" key="4">
    <source>
        <dbReference type="EMBL" id="MPM62563.1"/>
    </source>
</evidence>
<reference evidence="4" key="1">
    <citation type="submission" date="2019-08" db="EMBL/GenBank/DDBJ databases">
        <authorList>
            <person name="Kucharzyk K."/>
            <person name="Murdoch R.W."/>
            <person name="Higgins S."/>
            <person name="Loffler F."/>
        </authorList>
    </citation>
    <scope>NUCLEOTIDE SEQUENCE</scope>
</reference>
<dbReference type="InterPro" id="IPR048574">
    <property type="entry name" value="RUBY_RBDX"/>
</dbReference>
<dbReference type="EMBL" id="VSSQ01018932">
    <property type="protein sequence ID" value="MPM62563.1"/>
    <property type="molecule type" value="Genomic_DNA"/>
</dbReference>
<feature type="transmembrane region" description="Helical" evidence="2">
    <location>
        <begin position="129"/>
        <end position="147"/>
    </location>
</feature>
<keyword evidence="2" id="KW-0472">Membrane</keyword>
<evidence type="ECO:0000256" key="1">
    <source>
        <dbReference type="SAM" id="MobiDB-lite"/>
    </source>
</evidence>
<dbReference type="SUPFAM" id="SSF57802">
    <property type="entry name" value="Rubredoxin-like"/>
    <property type="match status" value="1"/>
</dbReference>
<proteinExistence type="predicted"/>
<dbReference type="Pfam" id="PF21349">
    <property type="entry name" value="RUBY_RBDX"/>
    <property type="match status" value="1"/>
</dbReference>
<organism evidence="4">
    <name type="scientific">bioreactor metagenome</name>
    <dbReference type="NCBI Taxonomy" id="1076179"/>
    <lineage>
        <taxon>unclassified sequences</taxon>
        <taxon>metagenomes</taxon>
        <taxon>ecological metagenomes</taxon>
    </lineage>
</organism>
<sequence length="234" mass="26158">MKEEKLVRCRPCGYVMKESELGDVCPACGLPRDVFEPYREKVSSGRLRFLALDIHPIAIHLSQTFVALVPFLIIFHYLFPDFEPTIIHSVIAFSVYLFPLTLILSALSGYADGLVRFKTINTPLLLKKIILSVIVIALAVIQAIVFRRDIYPWYFLLLSLGSLATAVQLGMLGKHLINVILPGTLVLRGVKKQASSAEPVKSPKMSPEEIARRVQEKQAEKARAQKENGTNNTE</sequence>
<feature type="transmembrane region" description="Helical" evidence="2">
    <location>
        <begin position="153"/>
        <end position="172"/>
    </location>
</feature>
<dbReference type="GO" id="GO:0005506">
    <property type="term" value="F:iron ion binding"/>
    <property type="evidence" value="ECO:0007669"/>
    <property type="project" value="InterPro"/>
</dbReference>